<name>A0A8S0S967_OLEEU</name>
<proteinExistence type="predicted"/>
<dbReference type="InterPro" id="IPR036875">
    <property type="entry name" value="Znf_CCHC_sf"/>
</dbReference>
<evidence type="ECO:0000256" key="1">
    <source>
        <dbReference type="PROSITE-ProRule" id="PRU00047"/>
    </source>
</evidence>
<feature type="domain" description="CCHC-type" evidence="3">
    <location>
        <begin position="350"/>
        <end position="364"/>
    </location>
</feature>
<feature type="region of interest" description="Disordered" evidence="2">
    <location>
        <begin position="242"/>
        <end position="326"/>
    </location>
</feature>
<dbReference type="Gramene" id="OE9A052810T1">
    <property type="protein sequence ID" value="OE9A052810C1"/>
    <property type="gene ID" value="OE9A052810"/>
</dbReference>
<dbReference type="PANTHER" id="PTHR34482:SF36">
    <property type="entry name" value="RETROTRANSPOSON GAG DOMAIN-CONTAINING PROTEIN"/>
    <property type="match status" value="1"/>
</dbReference>
<dbReference type="InterPro" id="IPR005162">
    <property type="entry name" value="Retrotrans_gag_dom"/>
</dbReference>
<dbReference type="Proteomes" id="UP000594638">
    <property type="component" value="Unassembled WGS sequence"/>
</dbReference>
<feature type="region of interest" description="Disordered" evidence="2">
    <location>
        <begin position="1"/>
        <end position="42"/>
    </location>
</feature>
<dbReference type="AlphaFoldDB" id="A0A8S0S967"/>
<comment type="caution">
    <text evidence="4">The sequence shown here is derived from an EMBL/GenBank/DDBJ whole genome shotgun (WGS) entry which is preliminary data.</text>
</comment>
<protein>
    <submittedName>
        <fullName evidence="4">Uncharacterized protein LOC111377365, partial</fullName>
    </submittedName>
</protein>
<dbReference type="OrthoDB" id="913391at2759"/>
<evidence type="ECO:0000259" key="3">
    <source>
        <dbReference type="PROSITE" id="PS50158"/>
    </source>
</evidence>
<keyword evidence="1" id="KW-0862">Zinc</keyword>
<feature type="compositionally biased region" description="Polar residues" evidence="2">
    <location>
        <begin position="302"/>
        <end position="318"/>
    </location>
</feature>
<dbReference type="GO" id="GO:0003676">
    <property type="term" value="F:nucleic acid binding"/>
    <property type="evidence" value="ECO:0007669"/>
    <property type="project" value="InterPro"/>
</dbReference>
<gene>
    <name evidence="4" type="ORF">OLEA9_A052810</name>
</gene>
<evidence type="ECO:0000313" key="4">
    <source>
        <dbReference type="EMBL" id="CAA2988454.1"/>
    </source>
</evidence>
<feature type="compositionally biased region" description="Low complexity" evidence="2">
    <location>
        <begin position="274"/>
        <end position="301"/>
    </location>
</feature>
<keyword evidence="1" id="KW-0479">Metal-binding</keyword>
<keyword evidence="5" id="KW-1185">Reference proteome</keyword>
<reference evidence="4 5" key="1">
    <citation type="submission" date="2019-12" db="EMBL/GenBank/DDBJ databases">
        <authorList>
            <person name="Alioto T."/>
            <person name="Alioto T."/>
            <person name="Gomez Garrido J."/>
        </authorList>
    </citation>
    <scope>NUCLEOTIDE SEQUENCE [LARGE SCALE GENOMIC DNA]</scope>
</reference>
<evidence type="ECO:0000256" key="2">
    <source>
        <dbReference type="SAM" id="MobiDB-lite"/>
    </source>
</evidence>
<dbReference type="EMBL" id="CACTIH010003995">
    <property type="protein sequence ID" value="CAA2988454.1"/>
    <property type="molecule type" value="Genomic_DNA"/>
</dbReference>
<dbReference type="SMART" id="SM00343">
    <property type="entry name" value="ZnF_C2HC"/>
    <property type="match status" value="1"/>
</dbReference>
<dbReference type="InterPro" id="IPR001878">
    <property type="entry name" value="Znf_CCHC"/>
</dbReference>
<feature type="compositionally biased region" description="Basic residues" evidence="2">
    <location>
        <begin position="1"/>
        <end position="11"/>
    </location>
</feature>
<dbReference type="Pfam" id="PF03732">
    <property type="entry name" value="Retrotrans_gag"/>
    <property type="match status" value="1"/>
</dbReference>
<feature type="region of interest" description="Disordered" evidence="2">
    <location>
        <begin position="369"/>
        <end position="448"/>
    </location>
</feature>
<sequence>MRGRGRTRRHQNPVSQAPNTPEERHVGGVSGAAESVHQSQVQPDPITDRIAAAIASLLPNTDRDNSIERAMKLGAKFFMGTSNPADAELWMKTVESIFDVIECSEDKKLRIAVFLLKGGAADWWISFRSRYPDPSVITWTIFKEAFFETYYPPFYRDAKQNEFLRLVQGSMTVAEYHVKFVELSKYASALVAEERDRCRRFEQGLRAEIRPMVTAHGHQNFGLLVEAALRVETAIREGSNQGAQVTFRGGSSQSGASGERFKKNRKGFWPGATKSGNFKSKSGSSSSSQGSRHSQSFGQQSVGSRSFVQSPSQRTQGARQIEVSDHRSFPQCQSCGKFHPGECLRGAGVCYQCGQMGHIRKDCPARSQQIGTSQIVSPQPGIGMTRQNRDQRTPSAGSMGNTQANSARGSASRQGAQAGRSRTQGKVFAMTQQEAEESPDVVVGEGRF</sequence>
<dbReference type="GO" id="GO:0008270">
    <property type="term" value="F:zinc ion binding"/>
    <property type="evidence" value="ECO:0007669"/>
    <property type="project" value="UniProtKB-KW"/>
</dbReference>
<keyword evidence="1" id="KW-0863">Zinc-finger</keyword>
<feature type="compositionally biased region" description="Polar residues" evidence="2">
    <location>
        <begin position="242"/>
        <end position="256"/>
    </location>
</feature>
<dbReference type="Pfam" id="PF00098">
    <property type="entry name" value="zf-CCHC"/>
    <property type="match status" value="1"/>
</dbReference>
<dbReference type="Gene3D" id="4.10.60.10">
    <property type="entry name" value="Zinc finger, CCHC-type"/>
    <property type="match status" value="1"/>
</dbReference>
<organism evidence="4 5">
    <name type="scientific">Olea europaea subsp. europaea</name>
    <dbReference type="NCBI Taxonomy" id="158383"/>
    <lineage>
        <taxon>Eukaryota</taxon>
        <taxon>Viridiplantae</taxon>
        <taxon>Streptophyta</taxon>
        <taxon>Embryophyta</taxon>
        <taxon>Tracheophyta</taxon>
        <taxon>Spermatophyta</taxon>
        <taxon>Magnoliopsida</taxon>
        <taxon>eudicotyledons</taxon>
        <taxon>Gunneridae</taxon>
        <taxon>Pentapetalae</taxon>
        <taxon>asterids</taxon>
        <taxon>lamiids</taxon>
        <taxon>Lamiales</taxon>
        <taxon>Oleaceae</taxon>
        <taxon>Oleeae</taxon>
        <taxon>Olea</taxon>
    </lineage>
</organism>
<evidence type="ECO:0000313" key="5">
    <source>
        <dbReference type="Proteomes" id="UP000594638"/>
    </source>
</evidence>
<feature type="compositionally biased region" description="Polar residues" evidence="2">
    <location>
        <begin position="393"/>
        <end position="424"/>
    </location>
</feature>
<accession>A0A8S0S967</accession>
<dbReference type="PANTHER" id="PTHR34482">
    <property type="entry name" value="DNA DAMAGE-INDUCIBLE PROTEIN 1-LIKE"/>
    <property type="match status" value="1"/>
</dbReference>
<dbReference type="PROSITE" id="PS50158">
    <property type="entry name" value="ZF_CCHC"/>
    <property type="match status" value="1"/>
</dbReference>
<dbReference type="SUPFAM" id="SSF57756">
    <property type="entry name" value="Retrovirus zinc finger-like domains"/>
    <property type="match status" value="1"/>
</dbReference>